<sequence length="187" mass="20341">MHVQVDLRALPPDVLIVLLAAAALLALVQTARIAWRGFWRRRTITIRRERGAAGELRAEGLLRDLGFTILGRQVAVTYGVRVDGDPVAIDLRADYLVGWGDKRFVAEVKTGRAAPRIDTPGTRRQLLEYRIAFDVDGVLLVDAESERVHAVEFPLGASESPRPSRLAWLLAGAAIGAAAAAAARFVL</sequence>
<keyword evidence="1" id="KW-1133">Transmembrane helix</keyword>
<gene>
    <name evidence="2" type="ORF">POL67_09705</name>
</gene>
<organism evidence="2 3">
    <name type="scientific">Polyangium mundeleinium</name>
    <dbReference type="NCBI Taxonomy" id="2995306"/>
    <lineage>
        <taxon>Bacteria</taxon>
        <taxon>Pseudomonadati</taxon>
        <taxon>Myxococcota</taxon>
        <taxon>Polyangia</taxon>
        <taxon>Polyangiales</taxon>
        <taxon>Polyangiaceae</taxon>
        <taxon>Polyangium</taxon>
    </lineage>
</organism>
<protein>
    <recommendedName>
        <fullName evidence="4">PD-(D/E)XK endonuclease-like domain-containing protein</fullName>
    </recommendedName>
</protein>
<dbReference type="EMBL" id="JAQNDO010000001">
    <property type="protein sequence ID" value="MDC0741620.1"/>
    <property type="molecule type" value="Genomic_DNA"/>
</dbReference>
<evidence type="ECO:0008006" key="4">
    <source>
        <dbReference type="Google" id="ProtNLM"/>
    </source>
</evidence>
<evidence type="ECO:0000313" key="2">
    <source>
        <dbReference type="EMBL" id="MDC0741620.1"/>
    </source>
</evidence>
<comment type="caution">
    <text evidence="2">The sequence shown here is derived from an EMBL/GenBank/DDBJ whole genome shotgun (WGS) entry which is preliminary data.</text>
</comment>
<keyword evidence="3" id="KW-1185">Reference proteome</keyword>
<accession>A0ABT5EII2</accession>
<dbReference type="RefSeq" id="WP_271916944.1">
    <property type="nucleotide sequence ID" value="NZ_JAQNDO010000001.1"/>
</dbReference>
<reference evidence="2 3" key="1">
    <citation type="submission" date="2022-11" db="EMBL/GenBank/DDBJ databases">
        <title>Minimal conservation of predation-associated metabolite biosynthetic gene clusters underscores biosynthetic potential of Myxococcota including descriptions for ten novel species: Archangium lansinium sp. nov., Myxococcus landrumus sp. nov., Nannocystis bai.</title>
        <authorList>
            <person name="Ahearne A."/>
            <person name="Stevens C."/>
            <person name="Dowd S."/>
        </authorList>
    </citation>
    <scope>NUCLEOTIDE SEQUENCE [LARGE SCALE GENOMIC DNA]</scope>
    <source>
        <strain evidence="2 3">RJM3</strain>
    </source>
</reference>
<evidence type="ECO:0000313" key="3">
    <source>
        <dbReference type="Proteomes" id="UP001221411"/>
    </source>
</evidence>
<dbReference type="InterPro" id="IPR011604">
    <property type="entry name" value="PDDEXK-like_dom_sf"/>
</dbReference>
<evidence type="ECO:0000256" key="1">
    <source>
        <dbReference type="SAM" id="Phobius"/>
    </source>
</evidence>
<dbReference type="Proteomes" id="UP001221411">
    <property type="component" value="Unassembled WGS sequence"/>
</dbReference>
<feature type="transmembrane region" description="Helical" evidence="1">
    <location>
        <begin position="166"/>
        <end position="186"/>
    </location>
</feature>
<proteinExistence type="predicted"/>
<keyword evidence="1" id="KW-0472">Membrane</keyword>
<dbReference type="Gene3D" id="3.90.320.10">
    <property type="match status" value="1"/>
</dbReference>
<keyword evidence="1" id="KW-0812">Transmembrane</keyword>
<feature type="transmembrane region" description="Helical" evidence="1">
    <location>
        <begin position="14"/>
        <end position="35"/>
    </location>
</feature>
<name>A0ABT5EII2_9BACT</name>